<dbReference type="PATRIC" id="fig|1127699.3.peg.631"/>
<gene>
    <name evidence="2" type="ORF">HMPREF9151_00684</name>
</gene>
<name>L1NHN7_9BACT</name>
<dbReference type="Proteomes" id="UP000010433">
    <property type="component" value="Unassembled WGS sequence"/>
</dbReference>
<feature type="domain" description="Nucleotidyl transferase" evidence="1">
    <location>
        <begin position="5"/>
        <end position="239"/>
    </location>
</feature>
<dbReference type="Pfam" id="PF00483">
    <property type="entry name" value="NTP_transferase"/>
    <property type="match status" value="1"/>
</dbReference>
<evidence type="ECO:0000259" key="1">
    <source>
        <dbReference type="Pfam" id="PF00483"/>
    </source>
</evidence>
<dbReference type="PANTHER" id="PTHR42883:SF2">
    <property type="entry name" value="THYMIDYLYLTRANSFERASE"/>
    <property type="match status" value="1"/>
</dbReference>
<sequence>MKYAIIAAGEGSRLAQEGITQPKPLVKVHGEHLIERLIRIFTDNDAEEIVVICNDKTKLVSEYLRHIEENGLNGKKIPLRHIVKNTSSSMHSFYELSRFLNNSPFILTTVDTIFNENEFIQYTTVFQEATAKGWDGVMAVTDFIDDEKPLYVGTDEQLNITGFWDKKMPDCRYVSGGIYGLTPAVIRTLQASVEKGESRMRNFQRALIADSYRLKAHPMGKIFDIDHMDDILKADKFLNEQDIGHQA</sequence>
<accession>L1NHN7</accession>
<dbReference type="STRING" id="1127699.HMPREF9151_00684"/>
<dbReference type="PANTHER" id="PTHR42883">
    <property type="entry name" value="GLUCOSE-1-PHOSPHATE THYMIDYLTRANSFERASE"/>
    <property type="match status" value="1"/>
</dbReference>
<dbReference type="EMBL" id="AMEP01000046">
    <property type="protein sequence ID" value="EKY02780.1"/>
    <property type="molecule type" value="Genomic_DNA"/>
</dbReference>
<evidence type="ECO:0000313" key="2">
    <source>
        <dbReference type="EMBL" id="EKY02780.1"/>
    </source>
</evidence>
<proteinExistence type="predicted"/>
<keyword evidence="3" id="KW-1185">Reference proteome</keyword>
<reference evidence="2 3" key="1">
    <citation type="submission" date="2012-05" db="EMBL/GenBank/DDBJ databases">
        <authorList>
            <person name="Weinstock G."/>
            <person name="Sodergren E."/>
            <person name="Lobos E.A."/>
            <person name="Fulton L."/>
            <person name="Fulton R."/>
            <person name="Courtney L."/>
            <person name="Fronick C."/>
            <person name="O'Laughlin M."/>
            <person name="Godfrey J."/>
            <person name="Wilson R.M."/>
            <person name="Miner T."/>
            <person name="Farmer C."/>
            <person name="Delehaunty K."/>
            <person name="Cordes M."/>
            <person name="Minx P."/>
            <person name="Tomlinson C."/>
            <person name="Chen J."/>
            <person name="Wollam A."/>
            <person name="Pepin K.H."/>
            <person name="Bhonagiri V."/>
            <person name="Zhang X."/>
            <person name="Suruliraj S."/>
            <person name="Warren W."/>
            <person name="Mitreva M."/>
            <person name="Mardis E.R."/>
            <person name="Wilson R.K."/>
        </authorList>
    </citation>
    <scope>NUCLEOTIDE SEQUENCE [LARGE SCALE GENOMIC DNA]</scope>
    <source>
        <strain evidence="2 3">F0055</strain>
    </source>
</reference>
<dbReference type="SUPFAM" id="SSF53448">
    <property type="entry name" value="Nucleotide-diphospho-sugar transferases"/>
    <property type="match status" value="1"/>
</dbReference>
<dbReference type="AlphaFoldDB" id="L1NHN7"/>
<dbReference type="RefSeq" id="WP_009161851.1">
    <property type="nucleotide sequence ID" value="NZ_KB290974.1"/>
</dbReference>
<dbReference type="InterPro" id="IPR029044">
    <property type="entry name" value="Nucleotide-diphossugar_trans"/>
</dbReference>
<dbReference type="InterPro" id="IPR005835">
    <property type="entry name" value="NTP_transferase_dom"/>
</dbReference>
<comment type="caution">
    <text evidence="2">The sequence shown here is derived from an EMBL/GenBank/DDBJ whole genome shotgun (WGS) entry which is preliminary data.</text>
</comment>
<dbReference type="Gene3D" id="3.90.550.10">
    <property type="entry name" value="Spore Coat Polysaccharide Biosynthesis Protein SpsA, Chain A"/>
    <property type="match status" value="1"/>
</dbReference>
<dbReference type="HOGENOM" id="CLU_1128277_0_0_10"/>
<evidence type="ECO:0000313" key="3">
    <source>
        <dbReference type="Proteomes" id="UP000010433"/>
    </source>
</evidence>
<protein>
    <recommendedName>
        <fullName evidence="1">Nucleotidyl transferase domain-containing protein</fullName>
    </recommendedName>
</protein>
<dbReference type="OrthoDB" id="9784180at2"/>
<organism evidence="2 3">
    <name type="scientific">Hoylesella saccharolytica F0055</name>
    <dbReference type="NCBI Taxonomy" id="1127699"/>
    <lineage>
        <taxon>Bacteria</taxon>
        <taxon>Pseudomonadati</taxon>
        <taxon>Bacteroidota</taxon>
        <taxon>Bacteroidia</taxon>
        <taxon>Bacteroidales</taxon>
        <taxon>Prevotellaceae</taxon>
        <taxon>Hoylesella</taxon>
    </lineage>
</organism>